<keyword evidence="4" id="KW-1185">Reference proteome</keyword>
<dbReference type="AlphaFoldDB" id="B3RHY1"/>
<evidence type="ECO:0000313" key="3">
    <source>
        <dbReference type="EMBL" id="EDV28941.1"/>
    </source>
</evidence>
<evidence type="ECO:0000259" key="2">
    <source>
        <dbReference type="Pfam" id="PF11838"/>
    </source>
</evidence>
<dbReference type="RefSeq" id="XP_002108143.1">
    <property type="nucleotide sequence ID" value="XM_002108107.1"/>
</dbReference>
<dbReference type="eggNOG" id="KOG1046">
    <property type="taxonomic scope" value="Eukaryota"/>
</dbReference>
<evidence type="ECO:0000313" key="4">
    <source>
        <dbReference type="Proteomes" id="UP000009022"/>
    </source>
</evidence>
<dbReference type="KEGG" id="tad:TRIADDRAFT_52313"/>
<dbReference type="InParanoid" id="B3RHY1"/>
<dbReference type="CTD" id="6749358"/>
<protein>
    <recommendedName>
        <fullName evidence="2">ERAP1-like C-terminal domain-containing protein</fullName>
    </recommendedName>
</protein>
<dbReference type="Proteomes" id="UP000009022">
    <property type="component" value="Unassembled WGS sequence"/>
</dbReference>
<reference evidence="3 4" key="1">
    <citation type="journal article" date="2008" name="Nature">
        <title>The Trichoplax genome and the nature of placozoans.</title>
        <authorList>
            <person name="Srivastava M."/>
            <person name="Begovic E."/>
            <person name="Chapman J."/>
            <person name="Putnam N.H."/>
            <person name="Hellsten U."/>
            <person name="Kawashima T."/>
            <person name="Kuo A."/>
            <person name="Mitros T."/>
            <person name="Salamov A."/>
            <person name="Carpenter M.L."/>
            <person name="Signorovitch A.Y."/>
            <person name="Moreno M.A."/>
            <person name="Kamm K."/>
            <person name="Grimwood J."/>
            <person name="Schmutz J."/>
            <person name="Shapiro H."/>
            <person name="Grigoriev I.V."/>
            <person name="Buss L.W."/>
            <person name="Schierwater B."/>
            <person name="Dellaporta S.L."/>
            <person name="Rokhsar D.S."/>
        </authorList>
    </citation>
    <scope>NUCLEOTIDE SEQUENCE [LARGE SCALE GENOMIC DNA]</scope>
    <source>
        <strain evidence="3 4">Grell-BS-1999</strain>
    </source>
</reference>
<feature type="domain" description="ERAP1-like C-terminal" evidence="2">
    <location>
        <begin position="59"/>
        <end position="224"/>
    </location>
</feature>
<comment type="similarity">
    <text evidence="1">Belongs to the peptidase M1 family.</text>
</comment>
<dbReference type="InterPro" id="IPR050344">
    <property type="entry name" value="Peptidase_M1_aminopeptidases"/>
</dbReference>
<dbReference type="InterPro" id="IPR024571">
    <property type="entry name" value="ERAP1-like_C_dom"/>
</dbReference>
<name>B3RHY1_TRIAD</name>
<dbReference type="EMBL" id="DS985241">
    <property type="protein sequence ID" value="EDV28941.1"/>
    <property type="molecule type" value="Genomic_DNA"/>
</dbReference>
<dbReference type="PANTHER" id="PTHR11533:SF299">
    <property type="entry name" value="AMINOPEPTIDASE"/>
    <property type="match status" value="1"/>
</dbReference>
<dbReference type="PANTHER" id="PTHR11533">
    <property type="entry name" value="PROTEASE M1 ZINC METALLOPROTEASE"/>
    <property type="match status" value="1"/>
</dbReference>
<dbReference type="HOGENOM" id="CLU_1103986_0_0_1"/>
<gene>
    <name evidence="3" type="ORF">TRIADDRAFT_52313</name>
</gene>
<evidence type="ECO:0000256" key="1">
    <source>
        <dbReference type="ARBA" id="ARBA00010136"/>
    </source>
</evidence>
<dbReference type="Pfam" id="PF11838">
    <property type="entry name" value="ERAP1_C"/>
    <property type="match status" value="1"/>
</dbReference>
<dbReference type="GeneID" id="6749358"/>
<dbReference type="Gene3D" id="1.25.50.20">
    <property type="match status" value="1"/>
</dbReference>
<organism evidence="3 4">
    <name type="scientific">Trichoplax adhaerens</name>
    <name type="common">Trichoplax reptans</name>
    <dbReference type="NCBI Taxonomy" id="10228"/>
    <lineage>
        <taxon>Eukaryota</taxon>
        <taxon>Metazoa</taxon>
        <taxon>Placozoa</taxon>
        <taxon>Uniplacotomia</taxon>
        <taxon>Trichoplacea</taxon>
        <taxon>Trichoplacidae</taxon>
        <taxon>Trichoplax</taxon>
    </lineage>
</organism>
<accession>B3RHY1</accession>
<proteinExistence type="inferred from homology"/>
<sequence>MTRYIFNETSEVPRTTVKEHLNDINNMLDSGMDKINMKKYLTYLKYKMQGLQFSQINLTMYRSWLYDNKPLQPTQFRSILFIGSKFGSTRDWNRLLTRYLDTRGNWKKAIMQEALAATTKKFLISKLLKTAINNKKVNNNRLKAILAAVSQHFVNRKIIWNFFTKHWKVLNQRFSYQPNALRIILRDITKKFYTQEELQMVIKFFQNRRLRYGERDVSKSIDLIAGRVHWKKHFQNFLKRKDIGIITPFDKN</sequence>
<dbReference type="PhylomeDB" id="B3RHY1"/>